<evidence type="ECO:0000256" key="3">
    <source>
        <dbReference type="ARBA" id="ARBA00023102"/>
    </source>
</evidence>
<dbReference type="AlphaFoldDB" id="A0A806K059"/>
<evidence type="ECO:0000256" key="4">
    <source>
        <dbReference type="ARBA" id="ARBA00029440"/>
    </source>
</evidence>
<accession>A0A806K059</accession>
<proteinExistence type="inferred from homology"/>
<dbReference type="CDD" id="cd04723">
    <property type="entry name" value="HisA_HisF"/>
    <property type="match status" value="1"/>
</dbReference>
<dbReference type="Pfam" id="PF00977">
    <property type="entry name" value="His_biosynth"/>
    <property type="match status" value="1"/>
</dbReference>
<dbReference type="PANTHER" id="PTHR43090:SF2">
    <property type="entry name" value="1-(5-PHOSPHORIBOSYL)-5-[(5-PHOSPHORIBOSYLAMINO)METHYLIDENEAMINO] IMIDAZOLE-4-CARBOXAMIDE ISOMERASE"/>
    <property type="match status" value="1"/>
</dbReference>
<dbReference type="Gene3D" id="3.20.20.70">
    <property type="entry name" value="Aldolase class I"/>
    <property type="match status" value="1"/>
</dbReference>
<reference evidence="6" key="1">
    <citation type="submission" date="2012-03" db="EMBL/GenBank/DDBJ databases">
        <title>Functional metagenomics reveals considerable lignocellulase gene clusters in the gut microbiome of a wood-feeding higher termite.</title>
        <authorList>
            <person name="Liu N."/>
        </authorList>
    </citation>
    <scope>NUCLEOTIDE SEQUENCE</scope>
</reference>
<evidence type="ECO:0000313" key="6">
    <source>
        <dbReference type="EMBL" id="AGS52958.1"/>
    </source>
</evidence>
<dbReference type="EMBL" id="JQ844217">
    <property type="protein sequence ID" value="AGS52958.1"/>
    <property type="molecule type" value="Genomic_DNA"/>
</dbReference>
<keyword evidence="6" id="KW-0413">Isomerase</keyword>
<evidence type="ECO:0000256" key="1">
    <source>
        <dbReference type="ARBA" id="ARBA00009667"/>
    </source>
</evidence>
<keyword evidence="2 5" id="KW-0028">Amino-acid biosynthesis</keyword>
<protein>
    <submittedName>
        <fullName evidence="6">Phosphoribosylformimino-5-aminoimidazole carboxamide ribotide isomerase</fullName>
        <ecNumber evidence="6">5.3.1.16</ecNumber>
    </submittedName>
</protein>
<dbReference type="GO" id="GO:0003949">
    <property type="term" value="F:1-(5-phosphoribosyl)-5-[(5-phosphoribosylamino)methylideneamino]imidazole-4-carboxamide isomerase activity"/>
    <property type="evidence" value="ECO:0007669"/>
    <property type="project" value="UniProtKB-EC"/>
</dbReference>
<dbReference type="SUPFAM" id="SSF51366">
    <property type="entry name" value="Ribulose-phoshate binding barrel"/>
    <property type="match status" value="1"/>
</dbReference>
<evidence type="ECO:0000256" key="5">
    <source>
        <dbReference type="RuleBase" id="RU003657"/>
    </source>
</evidence>
<dbReference type="PANTHER" id="PTHR43090">
    <property type="entry name" value="1-(5-PHOSPHORIBOSYL)-5-[(5-PHOSPHORIBOSYLAMINO)METHYLIDENEAMINO] IMIDAZOLE-4-CARBOXAMIDE ISOMERASE"/>
    <property type="match status" value="1"/>
</dbReference>
<dbReference type="EC" id="5.3.1.16" evidence="6"/>
<dbReference type="GO" id="GO:0000105">
    <property type="term" value="P:L-histidine biosynthetic process"/>
    <property type="evidence" value="ECO:0007669"/>
    <property type="project" value="UniProtKB-KW"/>
</dbReference>
<dbReference type="GO" id="GO:0000162">
    <property type="term" value="P:L-tryptophan biosynthetic process"/>
    <property type="evidence" value="ECO:0007669"/>
    <property type="project" value="TreeGrafter"/>
</dbReference>
<sequence>MTKFRPCIDLHNGKVKQIVGSSLSQNESELKTNFISQKSAEWYAELYKKDGLTGGHIIMLGSGNEEAAIRALRAYPGGMQIGGGINKENAKKYLDAGAAAVIITSYIFPDGKFSLEKLKEISNEVGKGKLVVDLSCYVIASETKQSRAPISGLPRFARSDACSSANSQLKWIVAINRWQTLTDFYITEENLEMVSEYCFEFLVHAAGVEGKQQGMDLELLEFLGKHSPIPATYAGGANSLKDFETCNALSKGRVDLTIGSALDIFGGNVPYTGCVNPCLS</sequence>
<dbReference type="InterPro" id="IPR013785">
    <property type="entry name" value="Aldolase_TIM"/>
</dbReference>
<dbReference type="InterPro" id="IPR006062">
    <property type="entry name" value="His_biosynth"/>
</dbReference>
<dbReference type="InterPro" id="IPR044524">
    <property type="entry name" value="Isoase_HisA-like"/>
</dbReference>
<comment type="similarity">
    <text evidence="1 5">Belongs to the HisA/HisF family.</text>
</comment>
<comment type="pathway">
    <text evidence="4">Amino-acid biosynthesis.</text>
</comment>
<evidence type="ECO:0000256" key="2">
    <source>
        <dbReference type="ARBA" id="ARBA00022605"/>
    </source>
</evidence>
<organism evidence="6">
    <name type="scientific">uncultured bacterium contig00028</name>
    <dbReference type="NCBI Taxonomy" id="1181517"/>
    <lineage>
        <taxon>Bacteria</taxon>
        <taxon>environmental samples</taxon>
    </lineage>
</organism>
<dbReference type="InterPro" id="IPR011060">
    <property type="entry name" value="RibuloseP-bd_barrel"/>
</dbReference>
<name>A0A806K059_9BACT</name>
<keyword evidence="3 5" id="KW-0368">Histidine biosynthesis</keyword>
<dbReference type="GO" id="GO:0005737">
    <property type="term" value="C:cytoplasm"/>
    <property type="evidence" value="ECO:0007669"/>
    <property type="project" value="TreeGrafter"/>
</dbReference>